<evidence type="ECO:0008006" key="4">
    <source>
        <dbReference type="Google" id="ProtNLM"/>
    </source>
</evidence>
<evidence type="ECO:0000256" key="1">
    <source>
        <dbReference type="SAM" id="Coils"/>
    </source>
</evidence>
<dbReference type="InterPro" id="IPR046229">
    <property type="entry name" value="TnpC-like"/>
</dbReference>
<name>A0ABN1BRY1_9BACI</name>
<feature type="coiled-coil region" evidence="1">
    <location>
        <begin position="76"/>
        <end position="130"/>
    </location>
</feature>
<proteinExistence type="predicted"/>
<gene>
    <name evidence="2" type="ORF">GCM10008986_34820</name>
</gene>
<sequence length="130" mass="15689">MKNTSKIVSMAKEKTEEKKQMVIETINKMIECDEKITFYSVYQKAGVSKSFVYNNEEIREVIEQHRKSSIKKTQTKDAKDVIIESQKRKIKELEKEIKQYQKDELWKDKFEKLDEENKQLKIQLQQAYKY</sequence>
<comment type="caution">
    <text evidence="2">The sequence shown here is derived from an EMBL/GenBank/DDBJ whole genome shotgun (WGS) entry which is preliminary data.</text>
</comment>
<evidence type="ECO:0000313" key="3">
    <source>
        <dbReference type="Proteomes" id="UP001500880"/>
    </source>
</evidence>
<organism evidence="2 3">
    <name type="scientific">Salinibacillus aidingensis</name>
    <dbReference type="NCBI Taxonomy" id="237684"/>
    <lineage>
        <taxon>Bacteria</taxon>
        <taxon>Bacillati</taxon>
        <taxon>Bacillota</taxon>
        <taxon>Bacilli</taxon>
        <taxon>Bacillales</taxon>
        <taxon>Bacillaceae</taxon>
        <taxon>Salinibacillus</taxon>
    </lineage>
</organism>
<dbReference type="Pfam" id="PF19776">
    <property type="entry name" value="DUF6262"/>
    <property type="match status" value="1"/>
</dbReference>
<dbReference type="EMBL" id="BAAADO010000012">
    <property type="protein sequence ID" value="GAA0504322.1"/>
    <property type="molecule type" value="Genomic_DNA"/>
</dbReference>
<evidence type="ECO:0000313" key="2">
    <source>
        <dbReference type="EMBL" id="GAA0504322.1"/>
    </source>
</evidence>
<accession>A0ABN1BRY1</accession>
<dbReference type="RefSeq" id="WP_343844005.1">
    <property type="nucleotide sequence ID" value="NZ_BAAADO010000012.1"/>
</dbReference>
<protein>
    <recommendedName>
        <fullName evidence="4">Transposase</fullName>
    </recommendedName>
</protein>
<dbReference type="Proteomes" id="UP001500880">
    <property type="component" value="Unassembled WGS sequence"/>
</dbReference>
<keyword evidence="3" id="KW-1185">Reference proteome</keyword>
<keyword evidence="1" id="KW-0175">Coiled coil</keyword>
<reference evidence="2 3" key="1">
    <citation type="journal article" date="2019" name="Int. J. Syst. Evol. Microbiol.">
        <title>The Global Catalogue of Microorganisms (GCM) 10K type strain sequencing project: providing services to taxonomists for standard genome sequencing and annotation.</title>
        <authorList>
            <consortium name="The Broad Institute Genomics Platform"/>
            <consortium name="The Broad Institute Genome Sequencing Center for Infectious Disease"/>
            <person name="Wu L."/>
            <person name="Ma J."/>
        </authorList>
    </citation>
    <scope>NUCLEOTIDE SEQUENCE [LARGE SCALE GENOMIC DNA]</scope>
    <source>
        <strain evidence="2 3">JCM 12389</strain>
    </source>
</reference>